<dbReference type="InterPro" id="IPR002048">
    <property type="entry name" value="EF_hand_dom"/>
</dbReference>
<evidence type="ECO:0000256" key="1">
    <source>
        <dbReference type="SAM" id="MobiDB-lite"/>
    </source>
</evidence>
<name>A0ABT0UF22_9BACT</name>
<keyword evidence="2" id="KW-0732">Signal</keyword>
<protein>
    <recommendedName>
        <fullName evidence="3">EF-hand domain-containing protein</fullName>
    </recommendedName>
</protein>
<sequence length="321" mass="35582">MRQKLVCLLFCASALGFMNSAAGQESHADWFDGKPRTFVVNGYSTSFHWPEILQRKLDRYFDGKQVIEVKSATQGTTPIAKWMNVESGQPMRPWTTKLRPLLKDDSKPTIVLAQQSLQWVFGGRSDGIRSEDDAINIRKGADAIKQYADLLKSDGADAVVIAMHIFKKGMEPEIGNERLSLATFMKSNPTDVYAGPDVWTPTSKLWPQAFQADKVHPNGMGAEVMAHYWFATVLKISGKEVPSWSEEEMRSAMENPPALASADGRQRRGGGGMADRMLRHDANKDGKVTKAEFRGPAQAFSRFDKNGDGVIDKKELTAAGR</sequence>
<dbReference type="InterPro" id="IPR036514">
    <property type="entry name" value="SGNH_hydro_sf"/>
</dbReference>
<dbReference type="SUPFAM" id="SSF47473">
    <property type="entry name" value="EF-hand"/>
    <property type="match status" value="1"/>
</dbReference>
<dbReference type="Pfam" id="PF13202">
    <property type="entry name" value="EF-hand_5"/>
    <property type="match status" value="2"/>
</dbReference>
<organism evidence="4 5">
    <name type="scientific">Aporhodopirellula aestuarii</name>
    <dbReference type="NCBI Taxonomy" id="2950107"/>
    <lineage>
        <taxon>Bacteria</taxon>
        <taxon>Pseudomonadati</taxon>
        <taxon>Planctomycetota</taxon>
        <taxon>Planctomycetia</taxon>
        <taxon>Pirellulales</taxon>
        <taxon>Pirellulaceae</taxon>
        <taxon>Aporhodopirellula</taxon>
    </lineage>
</organism>
<feature type="domain" description="EF-hand" evidence="3">
    <location>
        <begin position="298"/>
        <end position="321"/>
    </location>
</feature>
<proteinExistence type="predicted"/>
<feature type="chain" id="PRO_5046468644" description="EF-hand domain-containing protein" evidence="2">
    <location>
        <begin position="23"/>
        <end position="321"/>
    </location>
</feature>
<dbReference type="Gene3D" id="3.40.50.1110">
    <property type="entry name" value="SGNH hydrolase"/>
    <property type="match status" value="1"/>
</dbReference>
<dbReference type="InterPro" id="IPR018247">
    <property type="entry name" value="EF_Hand_1_Ca_BS"/>
</dbReference>
<dbReference type="RefSeq" id="WP_250933943.1">
    <property type="nucleotide sequence ID" value="NZ_JAMQBK010000164.1"/>
</dbReference>
<dbReference type="InterPro" id="IPR011992">
    <property type="entry name" value="EF-hand-dom_pair"/>
</dbReference>
<dbReference type="Proteomes" id="UP001202961">
    <property type="component" value="Unassembled WGS sequence"/>
</dbReference>
<dbReference type="PROSITE" id="PS50222">
    <property type="entry name" value="EF_HAND_2"/>
    <property type="match status" value="1"/>
</dbReference>
<dbReference type="EMBL" id="JAMQBK010000164">
    <property type="protein sequence ID" value="MCM2375291.1"/>
    <property type="molecule type" value="Genomic_DNA"/>
</dbReference>
<feature type="region of interest" description="Disordered" evidence="1">
    <location>
        <begin position="250"/>
        <end position="291"/>
    </location>
</feature>
<evidence type="ECO:0000313" key="5">
    <source>
        <dbReference type="Proteomes" id="UP001202961"/>
    </source>
</evidence>
<evidence type="ECO:0000259" key="3">
    <source>
        <dbReference type="PROSITE" id="PS50222"/>
    </source>
</evidence>
<evidence type="ECO:0000256" key="2">
    <source>
        <dbReference type="SAM" id="SignalP"/>
    </source>
</evidence>
<feature type="signal peptide" evidence="2">
    <location>
        <begin position="1"/>
        <end position="22"/>
    </location>
</feature>
<dbReference type="Gene3D" id="1.10.238.10">
    <property type="entry name" value="EF-hand"/>
    <property type="match status" value="1"/>
</dbReference>
<keyword evidence="5" id="KW-1185">Reference proteome</keyword>
<gene>
    <name evidence="4" type="ORF">NB063_32110</name>
</gene>
<feature type="compositionally biased region" description="Basic and acidic residues" evidence="1">
    <location>
        <begin position="276"/>
        <end position="291"/>
    </location>
</feature>
<accession>A0ABT0UF22</accession>
<comment type="caution">
    <text evidence="4">The sequence shown here is derived from an EMBL/GenBank/DDBJ whole genome shotgun (WGS) entry which is preliminary data.</text>
</comment>
<dbReference type="SUPFAM" id="SSF52266">
    <property type="entry name" value="SGNH hydrolase"/>
    <property type="match status" value="1"/>
</dbReference>
<evidence type="ECO:0000313" key="4">
    <source>
        <dbReference type="EMBL" id="MCM2375291.1"/>
    </source>
</evidence>
<dbReference type="PROSITE" id="PS00018">
    <property type="entry name" value="EF_HAND_1"/>
    <property type="match status" value="1"/>
</dbReference>
<reference evidence="4 5" key="1">
    <citation type="journal article" date="2022" name="Syst. Appl. Microbiol.">
        <title>Rhodopirellula aestuarii sp. nov., a novel member of the genus Rhodopirellula isolated from brackish sediments collected in the Tagus River estuary, Portugal.</title>
        <authorList>
            <person name="Vitorino I.R."/>
            <person name="Klimek D."/>
            <person name="Calusinska M."/>
            <person name="Lobo-da-Cunha A."/>
            <person name="Vasconcelos V."/>
            <person name="Lage O.M."/>
        </authorList>
    </citation>
    <scope>NUCLEOTIDE SEQUENCE [LARGE SCALE GENOMIC DNA]</scope>
    <source>
        <strain evidence="4 5">ICT_H3.1</strain>
    </source>
</reference>